<reference evidence="3" key="1">
    <citation type="submission" date="2016-02" db="EMBL/GenBank/DDBJ databases">
        <authorList>
            <person name="liu f."/>
        </authorList>
    </citation>
    <scope>NUCLEOTIDE SEQUENCE [LARGE SCALE GENOMIC DNA]</scope>
</reference>
<name>A0A170T6W6_9SYNE</name>
<keyword evidence="1" id="KW-0812">Transmembrane</keyword>
<keyword evidence="1" id="KW-0472">Membrane</keyword>
<evidence type="ECO:0000256" key="1">
    <source>
        <dbReference type="SAM" id="Phobius"/>
    </source>
</evidence>
<keyword evidence="3" id="KW-1185">Reference proteome</keyword>
<organism evidence="2 3">
    <name type="scientific">Candidatus Synechococcus spongiarum</name>
    <dbReference type="NCBI Taxonomy" id="431041"/>
    <lineage>
        <taxon>Bacteria</taxon>
        <taxon>Bacillati</taxon>
        <taxon>Cyanobacteriota</taxon>
        <taxon>Cyanophyceae</taxon>
        <taxon>Synechococcales</taxon>
        <taxon>Synechococcaceae</taxon>
        <taxon>Synechococcus</taxon>
    </lineage>
</organism>
<dbReference type="Proteomes" id="UP000182631">
    <property type="component" value="Unassembled WGS sequence"/>
</dbReference>
<accession>A0A170T6W6</accession>
<gene>
    <name evidence="2" type="ORF">FLM9_645</name>
</gene>
<dbReference type="EMBL" id="FITM01000074">
    <property type="protein sequence ID" value="CZB15486.1"/>
    <property type="molecule type" value="Genomic_DNA"/>
</dbReference>
<evidence type="ECO:0000313" key="3">
    <source>
        <dbReference type="Proteomes" id="UP000182631"/>
    </source>
</evidence>
<protein>
    <submittedName>
        <fullName evidence="2">Uncharacterized protein</fullName>
    </submittedName>
</protein>
<keyword evidence="1" id="KW-1133">Transmembrane helix</keyword>
<sequence>MASRGPGFPEFLSVPPGEALPSPALHCWTGAASLGQCCCILVLGFGKLWKIRSRTSGLIEKPYASWVLRPCSCPIQAFFSPSFCLKLR</sequence>
<proteinExistence type="predicted"/>
<feature type="transmembrane region" description="Helical" evidence="1">
    <location>
        <begin position="23"/>
        <end position="45"/>
    </location>
</feature>
<evidence type="ECO:0000313" key="2">
    <source>
        <dbReference type="EMBL" id="CZB15486.1"/>
    </source>
</evidence>
<dbReference type="AlphaFoldDB" id="A0A170T6W6"/>